<keyword evidence="3" id="KW-1185">Reference proteome</keyword>
<proteinExistence type="predicted"/>
<comment type="caution">
    <text evidence="2">The sequence shown here is derived from an EMBL/GenBank/DDBJ whole genome shotgun (WGS) entry which is preliminary data.</text>
</comment>
<accession>A0A853G358</accession>
<keyword evidence="1" id="KW-1133">Transmembrane helix</keyword>
<feature type="transmembrane region" description="Helical" evidence="1">
    <location>
        <begin position="130"/>
        <end position="151"/>
    </location>
</feature>
<feature type="transmembrane region" description="Helical" evidence="1">
    <location>
        <begin position="97"/>
        <end position="118"/>
    </location>
</feature>
<reference evidence="2 3" key="1">
    <citation type="submission" date="2020-07" db="EMBL/GenBank/DDBJ databases">
        <title>Taxonomic revisions and descriptions of new bacterial species based on genomic comparisons in the high-G+C-content subgroup of the family Alcaligenaceae.</title>
        <authorList>
            <person name="Szabo A."/>
            <person name="Felfoldi T."/>
        </authorList>
    </citation>
    <scope>NUCLEOTIDE SEQUENCE [LARGE SCALE GENOMIC DNA]</scope>
    <source>
        <strain evidence="2 3">LMG 24012</strain>
    </source>
</reference>
<name>A0A853G358_9BURK</name>
<feature type="transmembrane region" description="Helical" evidence="1">
    <location>
        <begin position="54"/>
        <end position="76"/>
    </location>
</feature>
<evidence type="ECO:0000313" key="3">
    <source>
        <dbReference type="Proteomes" id="UP000559809"/>
    </source>
</evidence>
<evidence type="ECO:0000313" key="2">
    <source>
        <dbReference type="EMBL" id="NYT48936.1"/>
    </source>
</evidence>
<dbReference type="RefSeq" id="WP_180154236.1">
    <property type="nucleotide sequence ID" value="NZ_JACCEM010000003.1"/>
</dbReference>
<sequence>MSISRIFNHSTFANSTLMGLAALIGGFSIAFFTLDNQGAVYITQDSIATGPDSVMGLATLVVTLFSLLCSFICFMGDYVNYRGWSPVPRASMLRQGLIIAARYGLTVFVVMISFGVLWQRFFEALQVSALFGAGFIAILSGMAGFYIALSLKGEYRNYVYRSITPRPAQLHALASCKPIYR</sequence>
<dbReference type="Proteomes" id="UP000559809">
    <property type="component" value="Unassembled WGS sequence"/>
</dbReference>
<organism evidence="2 3">
    <name type="scientific">Parapusillimonas granuli</name>
    <dbReference type="NCBI Taxonomy" id="380911"/>
    <lineage>
        <taxon>Bacteria</taxon>
        <taxon>Pseudomonadati</taxon>
        <taxon>Pseudomonadota</taxon>
        <taxon>Betaproteobacteria</taxon>
        <taxon>Burkholderiales</taxon>
        <taxon>Alcaligenaceae</taxon>
        <taxon>Parapusillimonas</taxon>
    </lineage>
</organism>
<dbReference type="AlphaFoldDB" id="A0A853G358"/>
<keyword evidence="1" id="KW-0812">Transmembrane</keyword>
<protein>
    <submittedName>
        <fullName evidence="2">Uncharacterized protein</fullName>
    </submittedName>
</protein>
<evidence type="ECO:0000256" key="1">
    <source>
        <dbReference type="SAM" id="Phobius"/>
    </source>
</evidence>
<dbReference type="EMBL" id="JACCEM010000003">
    <property type="protein sequence ID" value="NYT48936.1"/>
    <property type="molecule type" value="Genomic_DNA"/>
</dbReference>
<gene>
    <name evidence="2" type="ORF">H0A72_06390</name>
</gene>
<keyword evidence="1" id="KW-0472">Membrane</keyword>
<feature type="transmembrane region" description="Helical" evidence="1">
    <location>
        <begin position="12"/>
        <end position="34"/>
    </location>
</feature>